<evidence type="ECO:0000256" key="2">
    <source>
        <dbReference type="ARBA" id="ARBA00022670"/>
    </source>
</evidence>
<dbReference type="PANTHER" id="PTHR12147">
    <property type="entry name" value="METALLOPEPTIDASE M28 FAMILY MEMBER"/>
    <property type="match status" value="1"/>
</dbReference>
<keyword evidence="3" id="KW-0479">Metal-binding</keyword>
<accession>A0ABZ2LRK1</accession>
<evidence type="ECO:0000256" key="3">
    <source>
        <dbReference type="ARBA" id="ARBA00022723"/>
    </source>
</evidence>
<sequence length="556" mass="60087">MALLFAVSIVSAACGSDDDPTPPADGNLSNEEKRVGALVTTDTVAAHLKWLSDDAREGRGPGSQGDEATRRYLAEEFTKLGLSPGGEGGTFLQNVPLVGIRAEVSSPIVFSSQKAAGTTLSLDAPNDMVITSGVQDPEVKISAAEVVFVGYGMVAPEYQWDDYKDVDVTGKIVMVMNNDPSTDDALFGGKTRLLYGRWDYKYEQAARKGAKGAIIIHTDVSAAYPWQVVVTSNHAVENFQLPPSPQDRRIQARMWATEEASRKIAALGGEDLDALRQAAEKRDFRPRPLGVTVNVGIRNTLRNMQTANVAAVLPGSDPELGREAVIFTAHHDHLGIGAPKNGDSIYNGAVDNAAGVAQILAIARASTQITPKPRRSFVFMLVGGEEKGLLGSTWYCQHPSFAPGRIAANINTDLANVFGRTHDVGYIGLGKSSLDEVVRTVARAQGRVLHGDANPDRGMFYRSDQFAFAKVGVPGMYIKGGPDFVDRPAGWGQEQTDLYESTRYHQPSDEYDPNWDLRGAVEDAQLMLTVGWRVANTTALPTWNTGDEFASIPRPR</sequence>
<gene>
    <name evidence="8" type="ORF">LZC94_37530</name>
</gene>
<dbReference type="SUPFAM" id="SSF52025">
    <property type="entry name" value="PA domain"/>
    <property type="match status" value="1"/>
</dbReference>
<evidence type="ECO:0000256" key="6">
    <source>
        <dbReference type="ARBA" id="ARBA00022833"/>
    </source>
</evidence>
<evidence type="ECO:0000256" key="1">
    <source>
        <dbReference type="ARBA" id="ARBA00022438"/>
    </source>
</evidence>
<dbReference type="InterPro" id="IPR045175">
    <property type="entry name" value="M28_fam"/>
</dbReference>
<evidence type="ECO:0000256" key="5">
    <source>
        <dbReference type="ARBA" id="ARBA00022801"/>
    </source>
</evidence>
<evidence type="ECO:0000313" key="9">
    <source>
        <dbReference type="Proteomes" id="UP001370348"/>
    </source>
</evidence>
<protein>
    <submittedName>
        <fullName evidence="8">M28 family peptidase</fullName>
    </submittedName>
</protein>
<reference evidence="8 9" key="1">
    <citation type="submission" date="2021-12" db="EMBL/GenBank/DDBJ databases">
        <title>Discovery of the Pendulisporaceae a myxobacterial family with distinct sporulation behavior and unique specialized metabolism.</title>
        <authorList>
            <person name="Garcia R."/>
            <person name="Popoff A."/>
            <person name="Bader C.D."/>
            <person name="Loehr J."/>
            <person name="Walesch S."/>
            <person name="Walt C."/>
            <person name="Boldt J."/>
            <person name="Bunk B."/>
            <person name="Haeckl F.J.F.P.J."/>
            <person name="Gunesch A.P."/>
            <person name="Birkelbach J."/>
            <person name="Nuebel U."/>
            <person name="Pietschmann T."/>
            <person name="Bach T."/>
            <person name="Mueller R."/>
        </authorList>
    </citation>
    <scope>NUCLEOTIDE SEQUENCE [LARGE SCALE GENOMIC DNA]</scope>
    <source>
        <strain evidence="8 9">MSr11954</strain>
    </source>
</reference>
<organism evidence="8 9">
    <name type="scientific">Pendulispora albinea</name>
    <dbReference type="NCBI Taxonomy" id="2741071"/>
    <lineage>
        <taxon>Bacteria</taxon>
        <taxon>Pseudomonadati</taxon>
        <taxon>Myxococcota</taxon>
        <taxon>Myxococcia</taxon>
        <taxon>Myxococcales</taxon>
        <taxon>Sorangiineae</taxon>
        <taxon>Pendulisporaceae</taxon>
        <taxon>Pendulispora</taxon>
    </lineage>
</organism>
<keyword evidence="1" id="KW-0031">Aminopeptidase</keyword>
<dbReference type="PANTHER" id="PTHR12147:SF56">
    <property type="entry name" value="AMINOPEPTIDASE YDR415C-RELATED"/>
    <property type="match status" value="1"/>
</dbReference>
<dbReference type="Gene3D" id="3.40.630.10">
    <property type="entry name" value="Zn peptidases"/>
    <property type="match status" value="2"/>
</dbReference>
<keyword evidence="5" id="KW-0378">Hydrolase</keyword>
<evidence type="ECO:0000256" key="4">
    <source>
        <dbReference type="ARBA" id="ARBA00022729"/>
    </source>
</evidence>
<evidence type="ECO:0000259" key="7">
    <source>
        <dbReference type="Pfam" id="PF04389"/>
    </source>
</evidence>
<dbReference type="InterPro" id="IPR046450">
    <property type="entry name" value="PA_dom_sf"/>
</dbReference>
<dbReference type="SUPFAM" id="SSF53187">
    <property type="entry name" value="Zn-dependent exopeptidases"/>
    <property type="match status" value="1"/>
</dbReference>
<feature type="domain" description="Peptidase M28" evidence="7">
    <location>
        <begin position="308"/>
        <end position="527"/>
    </location>
</feature>
<keyword evidence="4" id="KW-0732">Signal</keyword>
<dbReference type="EMBL" id="CP089984">
    <property type="protein sequence ID" value="WXB13533.1"/>
    <property type="molecule type" value="Genomic_DNA"/>
</dbReference>
<dbReference type="Proteomes" id="UP001370348">
    <property type="component" value="Chromosome"/>
</dbReference>
<keyword evidence="6" id="KW-0862">Zinc</keyword>
<dbReference type="Gene3D" id="3.50.30.30">
    <property type="match status" value="1"/>
</dbReference>
<proteinExistence type="predicted"/>
<keyword evidence="2" id="KW-0645">Protease</keyword>
<dbReference type="InterPro" id="IPR007484">
    <property type="entry name" value="Peptidase_M28"/>
</dbReference>
<evidence type="ECO:0000313" key="8">
    <source>
        <dbReference type="EMBL" id="WXB13533.1"/>
    </source>
</evidence>
<dbReference type="RefSeq" id="WP_394823145.1">
    <property type="nucleotide sequence ID" value="NZ_CP089984.1"/>
</dbReference>
<name>A0ABZ2LRK1_9BACT</name>
<keyword evidence="9" id="KW-1185">Reference proteome</keyword>
<dbReference type="Pfam" id="PF04389">
    <property type="entry name" value="Peptidase_M28"/>
    <property type="match status" value="1"/>
</dbReference>